<dbReference type="GeneID" id="37504329"/>
<evidence type="ECO:0000313" key="1">
    <source>
        <dbReference type="EMBL" id="AXE43471.1"/>
    </source>
</evidence>
<geneLocation type="chloroplast" evidence="1"/>
<organism evidence="1">
    <name type="scientific">Gracilariopsis heteroclada</name>
    <dbReference type="NCBI Taxonomy" id="172978"/>
    <lineage>
        <taxon>Eukaryota</taxon>
        <taxon>Rhodophyta</taxon>
        <taxon>Florideophyceae</taxon>
        <taxon>Rhodymeniophycidae</taxon>
        <taxon>Gracilariales</taxon>
        <taxon>Gracilariaceae</taxon>
        <taxon>Gracilariopsis</taxon>
    </lineage>
</organism>
<gene>
    <name evidence="1" type="primary">ycf34</name>
</gene>
<dbReference type="RefSeq" id="YP_009500309.1">
    <property type="nucleotide sequence ID" value="NC_038100.1"/>
</dbReference>
<reference evidence="1" key="1">
    <citation type="submission" date="2017-06" db="EMBL/GenBank/DDBJ databases">
        <title>Complete plastid genome of Gracilaria bailinae.</title>
        <authorList>
            <person name="Zhang L."/>
        </authorList>
    </citation>
    <scope>NUCLEOTIDE SEQUENCE</scope>
</reference>
<protein>
    <recommendedName>
        <fullName evidence="2">Ycf34</fullName>
    </recommendedName>
</protein>
<sequence>MCICVNCRHVQNCTTYQLIKYKHQQKRHVNHVNIDTNFFIPKETLMNINIIYSQYVHHTYFDWDLIECLSFVEMPGYWTI</sequence>
<proteinExistence type="predicted"/>
<name>A0A344V684_9FLOR</name>
<dbReference type="EMBL" id="MF372957">
    <property type="protein sequence ID" value="AXE43471.1"/>
    <property type="molecule type" value="Genomic_DNA"/>
</dbReference>
<keyword evidence="1" id="KW-0150">Chloroplast</keyword>
<dbReference type="AlphaFoldDB" id="A0A344V684"/>
<keyword evidence="1" id="KW-0934">Plastid</keyword>
<evidence type="ECO:0008006" key="2">
    <source>
        <dbReference type="Google" id="ProtNLM"/>
    </source>
</evidence>
<dbReference type="Pfam" id="PF10718">
    <property type="entry name" value="Ycf34"/>
    <property type="match status" value="1"/>
</dbReference>
<accession>A0A344V684</accession>
<dbReference type="InterPro" id="IPR019656">
    <property type="entry name" value="Uncharacterised_Ycf34"/>
</dbReference>